<evidence type="ECO:0000256" key="1">
    <source>
        <dbReference type="SAM" id="MobiDB-lite"/>
    </source>
</evidence>
<feature type="region of interest" description="Disordered" evidence="1">
    <location>
        <begin position="1"/>
        <end position="26"/>
    </location>
</feature>
<gene>
    <name evidence="2" type="ORF">EVAR_25435_1</name>
</gene>
<sequence>MQLIVRSQTEQTLNHADGPPTRVDAGRVTPRPRDYGPPKLFLVNPDVRGLAEVRIWALRVHTATALPQSRNTILFNIIVRQTNVRATWAGIGYLTEEAVSLRCGRGLMEEDCRVLKEEWVAETPNSHSLDETQ</sequence>
<dbReference type="Proteomes" id="UP000299102">
    <property type="component" value="Unassembled WGS sequence"/>
</dbReference>
<name>A0A4C1V4T6_EUMVA</name>
<comment type="caution">
    <text evidence="2">The sequence shown here is derived from an EMBL/GenBank/DDBJ whole genome shotgun (WGS) entry which is preliminary data.</text>
</comment>
<evidence type="ECO:0000313" key="2">
    <source>
        <dbReference type="EMBL" id="GBP33833.1"/>
    </source>
</evidence>
<proteinExistence type="predicted"/>
<organism evidence="2 3">
    <name type="scientific">Eumeta variegata</name>
    <name type="common">Bagworm moth</name>
    <name type="synonym">Eumeta japonica</name>
    <dbReference type="NCBI Taxonomy" id="151549"/>
    <lineage>
        <taxon>Eukaryota</taxon>
        <taxon>Metazoa</taxon>
        <taxon>Ecdysozoa</taxon>
        <taxon>Arthropoda</taxon>
        <taxon>Hexapoda</taxon>
        <taxon>Insecta</taxon>
        <taxon>Pterygota</taxon>
        <taxon>Neoptera</taxon>
        <taxon>Endopterygota</taxon>
        <taxon>Lepidoptera</taxon>
        <taxon>Glossata</taxon>
        <taxon>Ditrysia</taxon>
        <taxon>Tineoidea</taxon>
        <taxon>Psychidae</taxon>
        <taxon>Oiketicinae</taxon>
        <taxon>Eumeta</taxon>
    </lineage>
</organism>
<feature type="compositionally biased region" description="Polar residues" evidence="1">
    <location>
        <begin position="1"/>
        <end position="14"/>
    </location>
</feature>
<reference evidence="2 3" key="1">
    <citation type="journal article" date="2019" name="Commun. Biol.">
        <title>The bagworm genome reveals a unique fibroin gene that provides high tensile strength.</title>
        <authorList>
            <person name="Kono N."/>
            <person name="Nakamura H."/>
            <person name="Ohtoshi R."/>
            <person name="Tomita M."/>
            <person name="Numata K."/>
            <person name="Arakawa K."/>
        </authorList>
    </citation>
    <scope>NUCLEOTIDE SEQUENCE [LARGE SCALE GENOMIC DNA]</scope>
</reference>
<dbReference type="AlphaFoldDB" id="A0A4C1V4T6"/>
<protein>
    <submittedName>
        <fullName evidence="2">Uncharacterized protein</fullName>
    </submittedName>
</protein>
<dbReference type="EMBL" id="BGZK01000279">
    <property type="protein sequence ID" value="GBP33833.1"/>
    <property type="molecule type" value="Genomic_DNA"/>
</dbReference>
<accession>A0A4C1V4T6</accession>
<evidence type="ECO:0000313" key="3">
    <source>
        <dbReference type="Proteomes" id="UP000299102"/>
    </source>
</evidence>
<keyword evidence="3" id="KW-1185">Reference proteome</keyword>